<protein>
    <recommendedName>
        <fullName evidence="3">CCHC-type domain-containing protein</fullName>
    </recommendedName>
</protein>
<feature type="compositionally biased region" description="Low complexity" evidence="2">
    <location>
        <begin position="49"/>
        <end position="58"/>
    </location>
</feature>
<reference evidence="4 5" key="1">
    <citation type="journal article" date="2020" name="IScience">
        <title>Genome Sequencing of the Endangered Kingdonia uniflora (Circaeasteraceae, Ranunculales) Reveals Potential Mechanisms of Evolutionary Specialization.</title>
        <authorList>
            <person name="Sun Y."/>
            <person name="Deng T."/>
            <person name="Zhang A."/>
            <person name="Moore M.J."/>
            <person name="Landis J.B."/>
            <person name="Lin N."/>
            <person name="Zhang H."/>
            <person name="Zhang X."/>
            <person name="Huang J."/>
            <person name="Zhang X."/>
            <person name="Sun H."/>
            <person name="Wang H."/>
        </authorList>
    </citation>
    <scope>NUCLEOTIDE SEQUENCE [LARGE SCALE GENOMIC DNA]</scope>
    <source>
        <strain evidence="4">TB1705</strain>
        <tissue evidence="4">Leaf</tissue>
    </source>
</reference>
<dbReference type="SMART" id="SM00343">
    <property type="entry name" value="ZnF_C2HC"/>
    <property type="match status" value="2"/>
</dbReference>
<dbReference type="SUPFAM" id="SSF57756">
    <property type="entry name" value="Retrovirus zinc finger-like domains"/>
    <property type="match status" value="2"/>
</dbReference>
<keyword evidence="1" id="KW-0863">Zinc-finger</keyword>
<evidence type="ECO:0000256" key="2">
    <source>
        <dbReference type="SAM" id="MobiDB-lite"/>
    </source>
</evidence>
<keyword evidence="5" id="KW-1185">Reference proteome</keyword>
<feature type="region of interest" description="Disordered" evidence="2">
    <location>
        <begin position="41"/>
        <end position="83"/>
    </location>
</feature>
<dbReference type="Pfam" id="PF00098">
    <property type="entry name" value="zf-CCHC"/>
    <property type="match status" value="1"/>
</dbReference>
<dbReference type="InterPro" id="IPR001878">
    <property type="entry name" value="Znf_CCHC"/>
</dbReference>
<dbReference type="GO" id="GO:0003676">
    <property type="term" value="F:nucleic acid binding"/>
    <property type="evidence" value="ECO:0007669"/>
    <property type="project" value="InterPro"/>
</dbReference>
<keyword evidence="1" id="KW-0862">Zinc</keyword>
<dbReference type="PANTHER" id="PTHR36744">
    <property type="entry name" value="CYTOCHROME OXIDASE ASSEMBLY PROTEIN"/>
    <property type="match status" value="1"/>
</dbReference>
<keyword evidence="1" id="KW-0479">Metal-binding</keyword>
<accession>A0A7J7MMJ5</accession>
<dbReference type="OrthoDB" id="10018333at2759"/>
<gene>
    <name evidence="4" type="ORF">GIB67_024073</name>
</gene>
<proteinExistence type="predicted"/>
<dbReference type="EMBL" id="JACGCM010001377">
    <property type="protein sequence ID" value="KAF6156103.1"/>
    <property type="molecule type" value="Genomic_DNA"/>
</dbReference>
<organism evidence="4 5">
    <name type="scientific">Kingdonia uniflora</name>
    <dbReference type="NCBI Taxonomy" id="39325"/>
    <lineage>
        <taxon>Eukaryota</taxon>
        <taxon>Viridiplantae</taxon>
        <taxon>Streptophyta</taxon>
        <taxon>Embryophyta</taxon>
        <taxon>Tracheophyta</taxon>
        <taxon>Spermatophyta</taxon>
        <taxon>Magnoliopsida</taxon>
        <taxon>Ranunculales</taxon>
        <taxon>Circaeasteraceae</taxon>
        <taxon>Kingdonia</taxon>
    </lineage>
</organism>
<dbReference type="PANTHER" id="PTHR36744:SF2">
    <property type="entry name" value="CYTOCHROME OXIDASE ASSEMBLY PROTEIN"/>
    <property type="match status" value="1"/>
</dbReference>
<dbReference type="Proteomes" id="UP000541444">
    <property type="component" value="Unassembled WGS sequence"/>
</dbReference>
<dbReference type="GO" id="GO:0008270">
    <property type="term" value="F:zinc ion binding"/>
    <property type="evidence" value="ECO:0007669"/>
    <property type="project" value="UniProtKB-KW"/>
</dbReference>
<feature type="domain" description="CCHC-type" evidence="3">
    <location>
        <begin position="186"/>
        <end position="200"/>
    </location>
</feature>
<feature type="domain" description="CCHC-type" evidence="3">
    <location>
        <begin position="87"/>
        <end position="101"/>
    </location>
</feature>
<feature type="compositionally biased region" description="Polar residues" evidence="2">
    <location>
        <begin position="70"/>
        <end position="83"/>
    </location>
</feature>
<sequence length="346" mass="38778">MVLTRAQHELHDAIKGLEQKVELLFAKVERLEATGVQFRQAYVPPPSSPRVDVPPRSSYATREQHKNQGIEDTSNGTGKQQQRPNIRCFNCQNKGHIAKECIEPKNPLGNSQGKRLMIDETQGEEQIIRQEKCPRTEVLGQGTMTVTEYENKLLAMVGYTREPNPMVGIWAPPSSVPDDQHSPSIRCFKCHNKGHTVRECLEPKSPLGNSSEKRLVVDETQDEEQIIRQEKCPEIEVLGQGTMTVTEYENKLLAMVGYTRKTNPLFNGVTASLCGSLTKMSSFMRFNNFSPKIKNTVVAGGLTSFVFGVYFYTMRAVGGTDELQVAIDKFEDQNNKEIEANLPSKA</sequence>
<evidence type="ECO:0000313" key="5">
    <source>
        <dbReference type="Proteomes" id="UP000541444"/>
    </source>
</evidence>
<evidence type="ECO:0000313" key="4">
    <source>
        <dbReference type="EMBL" id="KAF6156103.1"/>
    </source>
</evidence>
<dbReference type="AlphaFoldDB" id="A0A7J7MMJ5"/>
<evidence type="ECO:0000256" key="1">
    <source>
        <dbReference type="PROSITE-ProRule" id="PRU00047"/>
    </source>
</evidence>
<dbReference type="Gene3D" id="4.10.60.10">
    <property type="entry name" value="Zinc finger, CCHC-type"/>
    <property type="match status" value="1"/>
</dbReference>
<dbReference type="PROSITE" id="PS50158">
    <property type="entry name" value="ZF_CCHC"/>
    <property type="match status" value="2"/>
</dbReference>
<dbReference type="InterPro" id="IPR036875">
    <property type="entry name" value="Znf_CCHC_sf"/>
</dbReference>
<comment type="caution">
    <text evidence="4">The sequence shown here is derived from an EMBL/GenBank/DDBJ whole genome shotgun (WGS) entry which is preliminary data.</text>
</comment>
<name>A0A7J7MMJ5_9MAGN</name>
<evidence type="ECO:0000259" key="3">
    <source>
        <dbReference type="PROSITE" id="PS50158"/>
    </source>
</evidence>